<dbReference type="Gene3D" id="3.40.190.150">
    <property type="entry name" value="Bordetella uptake gene, domain 1"/>
    <property type="match status" value="1"/>
</dbReference>
<dbReference type="EMBL" id="DOEK01000007">
    <property type="protein sequence ID" value="HBP28647.1"/>
    <property type="molecule type" value="Genomic_DNA"/>
</dbReference>
<dbReference type="CDD" id="cd13578">
    <property type="entry name" value="PBP2_Bug27"/>
    <property type="match status" value="1"/>
</dbReference>
<evidence type="ECO:0008006" key="5">
    <source>
        <dbReference type="Google" id="ProtNLM"/>
    </source>
</evidence>
<reference evidence="3 4" key="1">
    <citation type="journal article" date="2018" name="Nat. Biotechnol.">
        <title>A standardized bacterial taxonomy based on genome phylogeny substantially revises the tree of life.</title>
        <authorList>
            <person name="Parks D.H."/>
            <person name="Chuvochina M."/>
            <person name="Waite D.W."/>
            <person name="Rinke C."/>
            <person name="Skarshewski A."/>
            <person name="Chaumeil P.A."/>
            <person name="Hugenholtz P."/>
        </authorList>
    </citation>
    <scope>NUCLEOTIDE SEQUENCE [LARGE SCALE GENOMIC DNA]</scope>
    <source>
        <strain evidence="3">UBA10707</strain>
    </source>
</reference>
<dbReference type="Proteomes" id="UP000264036">
    <property type="component" value="Unassembled WGS sequence"/>
</dbReference>
<dbReference type="PANTHER" id="PTHR42928:SF5">
    <property type="entry name" value="BLR1237 PROTEIN"/>
    <property type="match status" value="1"/>
</dbReference>
<dbReference type="InterPro" id="IPR042100">
    <property type="entry name" value="Bug_dom1"/>
</dbReference>
<keyword evidence="2" id="KW-0732">Signal</keyword>
<dbReference type="AlphaFoldDB" id="A0A356LCE5"/>
<dbReference type="Gene3D" id="3.40.190.10">
    <property type="entry name" value="Periplasmic binding protein-like II"/>
    <property type="match status" value="1"/>
</dbReference>
<dbReference type="PIRSF" id="PIRSF017082">
    <property type="entry name" value="YflP"/>
    <property type="match status" value="1"/>
</dbReference>
<dbReference type="Pfam" id="PF03401">
    <property type="entry name" value="TctC"/>
    <property type="match status" value="1"/>
</dbReference>
<feature type="signal peptide" evidence="2">
    <location>
        <begin position="1"/>
        <end position="28"/>
    </location>
</feature>
<dbReference type="SUPFAM" id="SSF53850">
    <property type="entry name" value="Periplasmic binding protein-like II"/>
    <property type="match status" value="1"/>
</dbReference>
<feature type="chain" id="PRO_5016982817" description="LacI family transcriptional regulator" evidence="2">
    <location>
        <begin position="29"/>
        <end position="328"/>
    </location>
</feature>
<comment type="caution">
    <text evidence="3">The sequence shown here is derived from an EMBL/GenBank/DDBJ whole genome shotgun (WGS) entry which is preliminary data.</text>
</comment>
<dbReference type="InterPro" id="IPR005064">
    <property type="entry name" value="BUG"/>
</dbReference>
<sequence>MTRHLFGAFLAAGAAICSCLLASAPAAAATTGETYPNKPIRIIVPYTPGGNTDILGRLIAQHLGKAWDIAAVVENRPGAGGTIGVNTVVKAKPDGYTMVLGAFGNILVAQSLYKDLPYNPVTDLDPVILLATPPTILTATASLPVQDVRGLIAYAQKNPGKLNYGSSGKGTSNHLFGELFASMANIKLTHIPYKGSGPAINDLVAGMTQLNFAPFPLVLSQIRAGTLKALAVTGVSRSPALPNVPTIAESGLPGYEGNGWFGLMAPKGTPRHIIKKLNVEINRILNDPEVRKTLSAEGAVPVGGTERQAAASVTQGIKKWRALAEQIN</sequence>
<evidence type="ECO:0000313" key="3">
    <source>
        <dbReference type="EMBL" id="HBP28647.1"/>
    </source>
</evidence>
<name>A0A356LCE5_9BURK</name>
<evidence type="ECO:0000256" key="2">
    <source>
        <dbReference type="SAM" id="SignalP"/>
    </source>
</evidence>
<protein>
    <recommendedName>
        <fullName evidence="5">LacI family transcriptional regulator</fullName>
    </recommendedName>
</protein>
<dbReference type="PROSITE" id="PS51257">
    <property type="entry name" value="PROKAR_LIPOPROTEIN"/>
    <property type="match status" value="1"/>
</dbReference>
<gene>
    <name evidence="3" type="ORF">DD666_04445</name>
</gene>
<dbReference type="PANTHER" id="PTHR42928">
    <property type="entry name" value="TRICARBOXYLATE-BINDING PROTEIN"/>
    <property type="match status" value="1"/>
</dbReference>
<organism evidence="3 4">
    <name type="scientific">Advenella kashmirensis</name>
    <dbReference type="NCBI Taxonomy" id="310575"/>
    <lineage>
        <taxon>Bacteria</taxon>
        <taxon>Pseudomonadati</taxon>
        <taxon>Pseudomonadota</taxon>
        <taxon>Betaproteobacteria</taxon>
        <taxon>Burkholderiales</taxon>
        <taxon>Alcaligenaceae</taxon>
    </lineage>
</organism>
<evidence type="ECO:0000313" key="4">
    <source>
        <dbReference type="Proteomes" id="UP000264036"/>
    </source>
</evidence>
<evidence type="ECO:0000256" key="1">
    <source>
        <dbReference type="ARBA" id="ARBA00006987"/>
    </source>
</evidence>
<comment type="similarity">
    <text evidence="1">Belongs to the UPF0065 (bug) family.</text>
</comment>
<proteinExistence type="inferred from homology"/>
<accession>A0A356LCE5</accession>